<keyword evidence="4" id="KW-1185">Reference proteome</keyword>
<name>A0A917J423_9BACT</name>
<accession>A0A917J423</accession>
<dbReference type="EMBL" id="BMIB01000004">
    <property type="protein sequence ID" value="GGH78453.1"/>
    <property type="molecule type" value="Genomic_DNA"/>
</dbReference>
<evidence type="ECO:0000313" key="4">
    <source>
        <dbReference type="Proteomes" id="UP000627292"/>
    </source>
</evidence>
<evidence type="ECO:0000256" key="1">
    <source>
        <dbReference type="SAM" id="MobiDB-lite"/>
    </source>
</evidence>
<keyword evidence="2" id="KW-0472">Membrane</keyword>
<comment type="caution">
    <text evidence="3">The sequence shown here is derived from an EMBL/GenBank/DDBJ whole genome shotgun (WGS) entry which is preliminary data.</text>
</comment>
<dbReference type="Proteomes" id="UP000627292">
    <property type="component" value="Unassembled WGS sequence"/>
</dbReference>
<dbReference type="AlphaFoldDB" id="A0A917J423"/>
<keyword evidence="2" id="KW-1133">Transmembrane helix</keyword>
<sequence>MHNLTPAQQLYAWRRNWRRQALLYCGLLAAGSALVTGALLHTLLHASWWWVVPVAAAAMGVAMFLWPQWRITEKDILQYLNRQIPELEESSELLLLPPDSTSPLQQLQLLRITPVMQRLKPVPPMQRVLKRGLLFFTGSALLCLLITQTAGKRHSDKADTPATSGPVVAEQLPPGIAGATVHIQPPAYTGKAARQQQWLNLRVEEGVAVNWRIRTTQPVETLQILFNDSTRLRFRATDSSHTQWQAGTTLTHSGFYRIQLAQQLSEFYKIESIKDQPPAISFQAPGPHTVIDYGMPEQVGIRLQVSDDYGVAGATIIATVASGSGEAVKFKEQQLAFTNSFAAHDTSYRLQQLLQLKTLQMQPGDELYFYVKATDTRGQQTRSDIYIVTLPDTAQLMSMDGIVSGVNLKPEYFRSQRQIIIETEQLLRDQATMSIQAFNEKSNDLGVDQKLLRLRYGRFLGEESETHIGEERVEDDEHGHDEHDHDEHDGHAHHQENTAKDFNNADKILDAFSHKHDIAEDATFFDPETKKQLKATLAEMWNAELRLRTFTPREALPYEYKALRLLKDLQQKSRSYVGKTSAKLPPLKPEKRLTGELDKIITPVYQKQQTDTANPYTTLRLAMSLLEQAQTGAVLSATDNALLQQVIPQLGKAAAAQPSLYLSAYEALQRITRLPQGGRAADIAVTLKALHRLTPAPGKLPSAPASGGMPALSQQYFQQLKAGKQL</sequence>
<protein>
    <recommendedName>
        <fullName evidence="5">DUF4175 domain-containing protein</fullName>
    </recommendedName>
</protein>
<evidence type="ECO:0000256" key="2">
    <source>
        <dbReference type="SAM" id="Phobius"/>
    </source>
</evidence>
<organism evidence="3 4">
    <name type="scientific">Filimonas zeae</name>
    <dbReference type="NCBI Taxonomy" id="1737353"/>
    <lineage>
        <taxon>Bacteria</taxon>
        <taxon>Pseudomonadati</taxon>
        <taxon>Bacteroidota</taxon>
        <taxon>Chitinophagia</taxon>
        <taxon>Chitinophagales</taxon>
        <taxon>Chitinophagaceae</taxon>
        <taxon>Filimonas</taxon>
    </lineage>
</organism>
<evidence type="ECO:0008006" key="5">
    <source>
        <dbReference type="Google" id="ProtNLM"/>
    </source>
</evidence>
<feature type="transmembrane region" description="Helical" evidence="2">
    <location>
        <begin position="21"/>
        <end position="41"/>
    </location>
</feature>
<feature type="region of interest" description="Disordered" evidence="1">
    <location>
        <begin position="465"/>
        <end position="495"/>
    </location>
</feature>
<feature type="transmembrane region" description="Helical" evidence="2">
    <location>
        <begin position="47"/>
        <end position="66"/>
    </location>
</feature>
<proteinExistence type="predicted"/>
<keyword evidence="2" id="KW-0812">Transmembrane</keyword>
<feature type="transmembrane region" description="Helical" evidence="2">
    <location>
        <begin position="128"/>
        <end position="147"/>
    </location>
</feature>
<reference evidence="3" key="1">
    <citation type="journal article" date="2014" name="Int. J. Syst. Evol. Microbiol.">
        <title>Complete genome sequence of Corynebacterium casei LMG S-19264T (=DSM 44701T), isolated from a smear-ripened cheese.</title>
        <authorList>
            <consortium name="US DOE Joint Genome Institute (JGI-PGF)"/>
            <person name="Walter F."/>
            <person name="Albersmeier A."/>
            <person name="Kalinowski J."/>
            <person name="Ruckert C."/>
        </authorList>
    </citation>
    <scope>NUCLEOTIDE SEQUENCE</scope>
    <source>
        <strain evidence="3">CGMCC 1.15290</strain>
    </source>
</reference>
<dbReference type="RefSeq" id="WP_188956855.1">
    <property type="nucleotide sequence ID" value="NZ_BMIB01000004.1"/>
</dbReference>
<reference evidence="3" key="2">
    <citation type="submission" date="2020-09" db="EMBL/GenBank/DDBJ databases">
        <authorList>
            <person name="Sun Q."/>
            <person name="Zhou Y."/>
        </authorList>
    </citation>
    <scope>NUCLEOTIDE SEQUENCE</scope>
    <source>
        <strain evidence="3">CGMCC 1.15290</strain>
    </source>
</reference>
<gene>
    <name evidence="3" type="ORF">GCM10011379_46380</name>
</gene>
<evidence type="ECO:0000313" key="3">
    <source>
        <dbReference type="EMBL" id="GGH78453.1"/>
    </source>
</evidence>